<evidence type="ECO:0000259" key="14">
    <source>
        <dbReference type="PROSITE" id="PS50816"/>
    </source>
</evidence>
<dbReference type="Gene3D" id="1.10.510.10">
    <property type="entry name" value="Transferase(Phosphotransferase) domain 1"/>
    <property type="match status" value="1"/>
</dbReference>
<evidence type="ECO:0000256" key="9">
    <source>
        <dbReference type="ARBA" id="ARBA00047899"/>
    </source>
</evidence>
<dbReference type="EC" id="2.7.11.1" evidence="3"/>
<evidence type="ECO:0000259" key="13">
    <source>
        <dbReference type="PROSITE" id="PS50011"/>
    </source>
</evidence>
<dbReference type="InterPro" id="IPR011009">
    <property type="entry name" value="Kinase-like_dom_sf"/>
</dbReference>
<dbReference type="InterPro" id="IPR017441">
    <property type="entry name" value="Protein_kinase_ATP_BS"/>
</dbReference>
<sequence length="446" mass="50234">MSKAGVMVELKNGVVIGKEKDHATTTKDKEVAGVVLFGKYKLVKLLGVGASAKVYHARNVNTSQSVALKAVSKRNVEKNGYAAHVEREVAIMRRLRHPYTVQLYEVLATRTKIYFVMEFVACGELFDVVAGEGPLTEDVSRKYFRQLVSAVRYCHARGVYHRDLKLDNLLVDEKTNLKVSDFGLGALRSQVGHDGMLHTVCGTPAYVAPEILSRKGYDGASADVWSCGVVLFALNAGYLPFNDYNVTVLYRKIYRAQFRFPRWMSIELKNLITRLLDRNPETRITLDEVTRDAWFIRGGYTDSLVRLTRPDEWIDDRVVTTTLNAFDLISFSPGVDMSGLFTDPEYSDSTERFVTADMPENVTVKVREEAVTENVTVIKDESGCGGVRVEGLDGTFVIVVEFYRLTDELVIVEVKRRQRRDGSGERFWSDKLGPMLHALANYPVTR</sequence>
<dbReference type="PROSITE" id="PS00107">
    <property type="entry name" value="PROTEIN_KINASE_ATP"/>
    <property type="match status" value="1"/>
</dbReference>
<dbReference type="Gene3D" id="3.30.310.80">
    <property type="entry name" value="Kinase associated domain 1, KA1"/>
    <property type="match status" value="1"/>
</dbReference>
<keyword evidence="8 11" id="KW-0067">ATP-binding</keyword>
<reference evidence="15 16" key="1">
    <citation type="submission" date="2024-01" db="EMBL/GenBank/DDBJ databases">
        <title>The genomes of 5 underutilized Papilionoideae crops provide insights into root nodulation and disease resistanc.</title>
        <authorList>
            <person name="Jiang F."/>
        </authorList>
    </citation>
    <scope>NUCLEOTIDE SEQUENCE [LARGE SCALE GENOMIC DNA]</scope>
    <source>
        <strain evidence="15">DUOXIRENSHENG_FW03</strain>
        <tissue evidence="15">Leaves</tissue>
    </source>
</reference>
<evidence type="ECO:0000313" key="16">
    <source>
        <dbReference type="Proteomes" id="UP001386955"/>
    </source>
</evidence>
<comment type="cofactor">
    <cofactor evidence="1">
        <name>Mn(2+)</name>
        <dbReference type="ChEBI" id="CHEBI:29035"/>
    </cofactor>
</comment>
<name>A0AAN9S6L8_PSOTE</name>
<evidence type="ECO:0000256" key="3">
    <source>
        <dbReference type="ARBA" id="ARBA00012513"/>
    </source>
</evidence>
<dbReference type="FunFam" id="1.10.510.10:FF:000956">
    <property type="entry name" value="CAMK family protein kinase"/>
    <property type="match status" value="1"/>
</dbReference>
<evidence type="ECO:0000256" key="11">
    <source>
        <dbReference type="PROSITE-ProRule" id="PRU10141"/>
    </source>
</evidence>
<feature type="domain" description="Protein kinase" evidence="13">
    <location>
        <begin position="40"/>
        <end position="295"/>
    </location>
</feature>
<dbReference type="InterPro" id="IPR000719">
    <property type="entry name" value="Prot_kinase_dom"/>
</dbReference>
<dbReference type="GO" id="GO:0005524">
    <property type="term" value="F:ATP binding"/>
    <property type="evidence" value="ECO:0007669"/>
    <property type="project" value="UniProtKB-UniRule"/>
</dbReference>
<dbReference type="GO" id="GO:0007165">
    <property type="term" value="P:signal transduction"/>
    <property type="evidence" value="ECO:0007669"/>
    <property type="project" value="InterPro"/>
</dbReference>
<evidence type="ECO:0000256" key="7">
    <source>
        <dbReference type="ARBA" id="ARBA00022777"/>
    </source>
</evidence>
<feature type="domain" description="NAF" evidence="14">
    <location>
        <begin position="318"/>
        <end position="342"/>
    </location>
</feature>
<organism evidence="15 16">
    <name type="scientific">Psophocarpus tetragonolobus</name>
    <name type="common">Winged bean</name>
    <name type="synonym">Dolichos tetragonolobus</name>
    <dbReference type="NCBI Taxonomy" id="3891"/>
    <lineage>
        <taxon>Eukaryota</taxon>
        <taxon>Viridiplantae</taxon>
        <taxon>Streptophyta</taxon>
        <taxon>Embryophyta</taxon>
        <taxon>Tracheophyta</taxon>
        <taxon>Spermatophyta</taxon>
        <taxon>Magnoliopsida</taxon>
        <taxon>eudicotyledons</taxon>
        <taxon>Gunneridae</taxon>
        <taxon>Pentapetalae</taxon>
        <taxon>rosids</taxon>
        <taxon>fabids</taxon>
        <taxon>Fabales</taxon>
        <taxon>Fabaceae</taxon>
        <taxon>Papilionoideae</taxon>
        <taxon>50 kb inversion clade</taxon>
        <taxon>NPAAA clade</taxon>
        <taxon>indigoferoid/millettioid clade</taxon>
        <taxon>Phaseoleae</taxon>
        <taxon>Psophocarpus</taxon>
    </lineage>
</organism>
<keyword evidence="4 12" id="KW-0723">Serine/threonine-protein kinase</keyword>
<evidence type="ECO:0000256" key="1">
    <source>
        <dbReference type="ARBA" id="ARBA00001936"/>
    </source>
</evidence>
<keyword evidence="5" id="KW-0808">Transferase</keyword>
<evidence type="ECO:0000256" key="12">
    <source>
        <dbReference type="RuleBase" id="RU000304"/>
    </source>
</evidence>
<keyword evidence="16" id="KW-1185">Reference proteome</keyword>
<dbReference type="Pfam" id="PF03822">
    <property type="entry name" value="NAF"/>
    <property type="match status" value="1"/>
</dbReference>
<evidence type="ECO:0000256" key="5">
    <source>
        <dbReference type="ARBA" id="ARBA00022679"/>
    </source>
</evidence>
<dbReference type="PROSITE" id="PS50816">
    <property type="entry name" value="NAF"/>
    <property type="match status" value="1"/>
</dbReference>
<evidence type="ECO:0000256" key="8">
    <source>
        <dbReference type="ARBA" id="ARBA00022840"/>
    </source>
</evidence>
<evidence type="ECO:0000256" key="2">
    <source>
        <dbReference type="ARBA" id="ARBA00006234"/>
    </source>
</evidence>
<comment type="catalytic activity">
    <reaction evidence="9">
        <text>L-threonyl-[protein] + ATP = O-phospho-L-threonyl-[protein] + ADP + H(+)</text>
        <dbReference type="Rhea" id="RHEA:46608"/>
        <dbReference type="Rhea" id="RHEA-COMP:11060"/>
        <dbReference type="Rhea" id="RHEA-COMP:11605"/>
        <dbReference type="ChEBI" id="CHEBI:15378"/>
        <dbReference type="ChEBI" id="CHEBI:30013"/>
        <dbReference type="ChEBI" id="CHEBI:30616"/>
        <dbReference type="ChEBI" id="CHEBI:61977"/>
        <dbReference type="ChEBI" id="CHEBI:456216"/>
        <dbReference type="EC" id="2.7.11.1"/>
    </reaction>
</comment>
<dbReference type="SUPFAM" id="SSF56112">
    <property type="entry name" value="Protein kinase-like (PK-like)"/>
    <property type="match status" value="1"/>
</dbReference>
<gene>
    <name evidence="15" type="ORF">VNO78_25532</name>
</gene>
<comment type="catalytic activity">
    <reaction evidence="10">
        <text>L-seryl-[protein] + ATP = O-phospho-L-seryl-[protein] + ADP + H(+)</text>
        <dbReference type="Rhea" id="RHEA:17989"/>
        <dbReference type="Rhea" id="RHEA-COMP:9863"/>
        <dbReference type="Rhea" id="RHEA-COMP:11604"/>
        <dbReference type="ChEBI" id="CHEBI:15378"/>
        <dbReference type="ChEBI" id="CHEBI:29999"/>
        <dbReference type="ChEBI" id="CHEBI:30616"/>
        <dbReference type="ChEBI" id="CHEBI:83421"/>
        <dbReference type="ChEBI" id="CHEBI:456216"/>
        <dbReference type="EC" id="2.7.11.1"/>
    </reaction>
</comment>
<evidence type="ECO:0000256" key="10">
    <source>
        <dbReference type="ARBA" id="ARBA00048679"/>
    </source>
</evidence>
<dbReference type="CDD" id="cd12195">
    <property type="entry name" value="CIPK_C"/>
    <property type="match status" value="1"/>
</dbReference>
<dbReference type="InterPro" id="IPR004041">
    <property type="entry name" value="NAF_dom"/>
</dbReference>
<keyword evidence="6 11" id="KW-0547">Nucleotide-binding</keyword>
<dbReference type="PROSITE" id="PS00108">
    <property type="entry name" value="PROTEIN_KINASE_ST"/>
    <property type="match status" value="1"/>
</dbReference>
<dbReference type="PROSITE" id="PS50011">
    <property type="entry name" value="PROTEIN_KINASE_DOM"/>
    <property type="match status" value="1"/>
</dbReference>
<comment type="similarity">
    <text evidence="2">Belongs to the protein kinase superfamily. CAMK Ser/Thr protein kinase family. SNF1 subfamily.</text>
</comment>
<comment type="caution">
    <text evidence="15">The sequence shown here is derived from an EMBL/GenBank/DDBJ whole genome shotgun (WGS) entry which is preliminary data.</text>
</comment>
<evidence type="ECO:0000256" key="4">
    <source>
        <dbReference type="ARBA" id="ARBA00022527"/>
    </source>
</evidence>
<dbReference type="GO" id="GO:0004674">
    <property type="term" value="F:protein serine/threonine kinase activity"/>
    <property type="evidence" value="ECO:0007669"/>
    <property type="project" value="UniProtKB-KW"/>
</dbReference>
<evidence type="ECO:0000313" key="15">
    <source>
        <dbReference type="EMBL" id="KAK7390233.1"/>
    </source>
</evidence>
<dbReference type="Proteomes" id="UP001386955">
    <property type="component" value="Unassembled WGS sequence"/>
</dbReference>
<dbReference type="InterPro" id="IPR018451">
    <property type="entry name" value="NAF/FISL_domain"/>
</dbReference>
<dbReference type="PANTHER" id="PTHR43895:SF160">
    <property type="entry name" value="CBL-INTERACTING SERINE_THREONINE-PROTEIN KINASE 14"/>
    <property type="match status" value="1"/>
</dbReference>
<dbReference type="FunFam" id="3.30.200.20:FF:000042">
    <property type="entry name" value="Aurora kinase A"/>
    <property type="match status" value="1"/>
</dbReference>
<dbReference type="AlphaFoldDB" id="A0AAN9S6L8"/>
<dbReference type="SMART" id="SM00220">
    <property type="entry name" value="S_TKc"/>
    <property type="match status" value="1"/>
</dbReference>
<proteinExistence type="inferred from homology"/>
<dbReference type="Pfam" id="PF00069">
    <property type="entry name" value="Pkinase"/>
    <property type="match status" value="1"/>
</dbReference>
<accession>A0AAN9S6L8</accession>
<feature type="binding site" evidence="11">
    <location>
        <position position="69"/>
    </location>
    <ligand>
        <name>ATP</name>
        <dbReference type="ChEBI" id="CHEBI:30616"/>
    </ligand>
</feature>
<dbReference type="EMBL" id="JAYMYS010000006">
    <property type="protein sequence ID" value="KAK7390233.1"/>
    <property type="molecule type" value="Genomic_DNA"/>
</dbReference>
<dbReference type="PANTHER" id="PTHR43895">
    <property type="entry name" value="CALCIUM/CALMODULIN-DEPENDENT PROTEIN KINASE KINASE-RELATED"/>
    <property type="match status" value="1"/>
</dbReference>
<dbReference type="InterPro" id="IPR008271">
    <property type="entry name" value="Ser/Thr_kinase_AS"/>
</dbReference>
<protein>
    <recommendedName>
        <fullName evidence="3">non-specific serine/threonine protein kinase</fullName>
        <ecNumber evidence="3">2.7.11.1</ecNumber>
    </recommendedName>
</protein>
<evidence type="ECO:0000256" key="6">
    <source>
        <dbReference type="ARBA" id="ARBA00022741"/>
    </source>
</evidence>
<keyword evidence="7" id="KW-0418">Kinase</keyword>